<evidence type="ECO:0000256" key="1">
    <source>
        <dbReference type="SAM" id="MobiDB-lite"/>
    </source>
</evidence>
<feature type="compositionally biased region" description="Basic and acidic residues" evidence="1">
    <location>
        <begin position="52"/>
        <end position="67"/>
    </location>
</feature>
<dbReference type="EMBL" id="JBHSEC010000019">
    <property type="protein sequence ID" value="MFC4411216.1"/>
    <property type="molecule type" value="Genomic_DNA"/>
</dbReference>
<accession>A0ABV8X6P4</accession>
<sequence>MANQSLIEIINSVEEAFNQNPEPIAGANVIYQFNIRRGIPASPARRNSKSATRHEQYSQLHAKDVHG</sequence>
<comment type="caution">
    <text evidence="2">The sequence shown here is derived from an EMBL/GenBank/DDBJ whole genome shotgun (WGS) entry which is preliminary data.</text>
</comment>
<evidence type="ECO:0000313" key="2">
    <source>
        <dbReference type="EMBL" id="MFC4411216.1"/>
    </source>
</evidence>
<organism evidence="2 3">
    <name type="scientific">Chungangia koreensis</name>
    <dbReference type="NCBI Taxonomy" id="752657"/>
    <lineage>
        <taxon>Bacteria</taxon>
        <taxon>Bacillati</taxon>
        <taxon>Bacillota</taxon>
        <taxon>Bacilli</taxon>
        <taxon>Lactobacillales</taxon>
        <taxon>Chungangia</taxon>
    </lineage>
</organism>
<keyword evidence="3" id="KW-1185">Reference proteome</keyword>
<protein>
    <submittedName>
        <fullName evidence="2">Uncharacterized protein</fullName>
    </submittedName>
</protein>
<dbReference type="RefSeq" id="WP_378156167.1">
    <property type="nucleotide sequence ID" value="NZ_JBHSEC010000019.1"/>
</dbReference>
<proteinExistence type="predicted"/>
<gene>
    <name evidence="2" type="ORF">ACFOZY_12370</name>
</gene>
<evidence type="ECO:0000313" key="3">
    <source>
        <dbReference type="Proteomes" id="UP001595817"/>
    </source>
</evidence>
<dbReference type="Proteomes" id="UP001595817">
    <property type="component" value="Unassembled WGS sequence"/>
</dbReference>
<reference evidence="3" key="1">
    <citation type="journal article" date="2019" name="Int. J. Syst. Evol. Microbiol.">
        <title>The Global Catalogue of Microorganisms (GCM) 10K type strain sequencing project: providing services to taxonomists for standard genome sequencing and annotation.</title>
        <authorList>
            <consortium name="The Broad Institute Genomics Platform"/>
            <consortium name="The Broad Institute Genome Sequencing Center for Infectious Disease"/>
            <person name="Wu L."/>
            <person name="Ma J."/>
        </authorList>
    </citation>
    <scope>NUCLEOTIDE SEQUENCE [LARGE SCALE GENOMIC DNA]</scope>
    <source>
        <strain evidence="3">CCUG 59778</strain>
    </source>
</reference>
<feature type="region of interest" description="Disordered" evidence="1">
    <location>
        <begin position="41"/>
        <end position="67"/>
    </location>
</feature>
<name>A0ABV8X6P4_9LACT</name>